<evidence type="ECO:0000259" key="6">
    <source>
        <dbReference type="Pfam" id="PF01061"/>
    </source>
</evidence>
<dbReference type="InterPro" id="IPR013525">
    <property type="entry name" value="ABC2_TM"/>
</dbReference>
<gene>
    <name evidence="7" type="ORF">FC32_GL001118</name>
</gene>
<evidence type="ECO:0000256" key="4">
    <source>
        <dbReference type="ARBA" id="ARBA00023136"/>
    </source>
</evidence>
<dbReference type="GO" id="GO:0140359">
    <property type="term" value="F:ABC-type transporter activity"/>
    <property type="evidence" value="ECO:0007669"/>
    <property type="project" value="InterPro"/>
</dbReference>
<sequence length="188" mass="20621">MIYGFLFITNASDTVSRSYLCTGAIAINIIAVTCVLAPQIISEAKQNGIYDYQKTLPVSRVGILLSDLLIWGLLCLPGIISSLLISKFGFDLNISFSIMSLLSVLLIVFSLLSVGFAIAYILPANIVSLVTQLIMIGGLLFSPIIYSADRLPIWTGNLYRYLPFVPSSQIIRASLFSLETISIQQYQI</sequence>
<comment type="subcellular location">
    <subcellularLocation>
        <location evidence="1">Membrane</location>
        <topology evidence="1">Multi-pass membrane protein</topology>
    </subcellularLocation>
</comment>
<dbReference type="PATRIC" id="fig|1423724.4.peg.1161"/>
<dbReference type="EMBL" id="AZFT01000053">
    <property type="protein sequence ID" value="KRL83853.1"/>
    <property type="molecule type" value="Genomic_DNA"/>
</dbReference>
<name>A0A0R1TQY6_9LACO</name>
<dbReference type="GO" id="GO:0016020">
    <property type="term" value="C:membrane"/>
    <property type="evidence" value="ECO:0007669"/>
    <property type="project" value="UniProtKB-SubCell"/>
</dbReference>
<dbReference type="AlphaFoldDB" id="A0A0R1TQY6"/>
<evidence type="ECO:0000313" key="8">
    <source>
        <dbReference type="Proteomes" id="UP000051324"/>
    </source>
</evidence>
<feature type="transmembrane region" description="Helical" evidence="5">
    <location>
        <begin position="126"/>
        <end position="146"/>
    </location>
</feature>
<protein>
    <recommendedName>
        <fullName evidence="6">ABC-2 type transporter transmembrane domain-containing protein</fullName>
    </recommendedName>
</protein>
<reference evidence="7 8" key="1">
    <citation type="journal article" date="2015" name="Genome Announc.">
        <title>Expanding the biotechnology potential of lactobacilli through comparative genomics of 213 strains and associated genera.</title>
        <authorList>
            <person name="Sun Z."/>
            <person name="Harris H.M."/>
            <person name="McCann A."/>
            <person name="Guo C."/>
            <person name="Argimon S."/>
            <person name="Zhang W."/>
            <person name="Yang X."/>
            <person name="Jeffery I.B."/>
            <person name="Cooney J.C."/>
            <person name="Kagawa T.F."/>
            <person name="Liu W."/>
            <person name="Song Y."/>
            <person name="Salvetti E."/>
            <person name="Wrobel A."/>
            <person name="Rasinkangas P."/>
            <person name="Parkhill J."/>
            <person name="Rea M.C."/>
            <person name="O'Sullivan O."/>
            <person name="Ritari J."/>
            <person name="Douillard F.P."/>
            <person name="Paul Ross R."/>
            <person name="Yang R."/>
            <person name="Briner A.E."/>
            <person name="Felis G.E."/>
            <person name="de Vos W.M."/>
            <person name="Barrangou R."/>
            <person name="Klaenhammer T.R."/>
            <person name="Caufield P.W."/>
            <person name="Cui Y."/>
            <person name="Zhang H."/>
            <person name="O'Toole P.W."/>
        </authorList>
    </citation>
    <scope>NUCLEOTIDE SEQUENCE [LARGE SCALE GENOMIC DNA]</scope>
    <source>
        <strain evidence="7 8">DSM 16634</strain>
    </source>
</reference>
<feature type="transmembrane region" description="Helical" evidence="5">
    <location>
        <begin position="98"/>
        <end position="120"/>
    </location>
</feature>
<organism evidence="7 8">
    <name type="scientific">Ligilactobacillus apodemi DSM 16634 = JCM 16172</name>
    <dbReference type="NCBI Taxonomy" id="1423724"/>
    <lineage>
        <taxon>Bacteria</taxon>
        <taxon>Bacillati</taxon>
        <taxon>Bacillota</taxon>
        <taxon>Bacilli</taxon>
        <taxon>Lactobacillales</taxon>
        <taxon>Lactobacillaceae</taxon>
        <taxon>Ligilactobacillus</taxon>
    </lineage>
</organism>
<proteinExistence type="predicted"/>
<evidence type="ECO:0000256" key="3">
    <source>
        <dbReference type="ARBA" id="ARBA00022989"/>
    </source>
</evidence>
<keyword evidence="8" id="KW-1185">Reference proteome</keyword>
<comment type="caution">
    <text evidence="7">The sequence shown here is derived from an EMBL/GenBank/DDBJ whole genome shotgun (WGS) entry which is preliminary data.</text>
</comment>
<evidence type="ECO:0000256" key="5">
    <source>
        <dbReference type="SAM" id="Phobius"/>
    </source>
</evidence>
<evidence type="ECO:0000313" key="7">
    <source>
        <dbReference type="EMBL" id="KRL83853.1"/>
    </source>
</evidence>
<evidence type="ECO:0000256" key="2">
    <source>
        <dbReference type="ARBA" id="ARBA00022692"/>
    </source>
</evidence>
<feature type="transmembrane region" description="Helical" evidence="5">
    <location>
        <begin position="61"/>
        <end position="86"/>
    </location>
</feature>
<dbReference type="Pfam" id="PF01061">
    <property type="entry name" value="ABC2_membrane"/>
    <property type="match status" value="1"/>
</dbReference>
<keyword evidence="4 5" id="KW-0472">Membrane</keyword>
<dbReference type="Proteomes" id="UP000051324">
    <property type="component" value="Unassembled WGS sequence"/>
</dbReference>
<evidence type="ECO:0000256" key="1">
    <source>
        <dbReference type="ARBA" id="ARBA00004141"/>
    </source>
</evidence>
<dbReference type="STRING" id="1423724.FC32_GL001118"/>
<feature type="transmembrane region" description="Helical" evidence="5">
    <location>
        <begin position="20"/>
        <end position="41"/>
    </location>
</feature>
<accession>A0A0R1TQY6</accession>
<keyword evidence="2 5" id="KW-0812">Transmembrane</keyword>
<keyword evidence="3 5" id="KW-1133">Transmembrane helix</keyword>
<feature type="domain" description="ABC-2 type transporter transmembrane" evidence="6">
    <location>
        <begin position="2"/>
        <end position="176"/>
    </location>
</feature>